<feature type="signal peptide" evidence="1">
    <location>
        <begin position="1"/>
        <end position="25"/>
    </location>
</feature>
<dbReference type="Proteomes" id="UP000494040">
    <property type="component" value="Unassembled WGS sequence"/>
</dbReference>
<dbReference type="OrthoDB" id="8184313at2759"/>
<dbReference type="EnsemblMetazoa" id="XM_014401204.2">
    <property type="protein sequence ID" value="XP_014256690.1"/>
    <property type="gene ID" value="LOC106670682"/>
</dbReference>
<feature type="chain" id="PRO_5035259198" evidence="1">
    <location>
        <begin position="26"/>
        <end position="179"/>
    </location>
</feature>
<keyword evidence="1" id="KW-0732">Signal</keyword>
<dbReference type="KEGG" id="clec:106670682"/>
<accession>A0A8I6S204</accession>
<keyword evidence="3" id="KW-1185">Reference proteome</keyword>
<evidence type="ECO:0000313" key="2">
    <source>
        <dbReference type="EnsemblMetazoa" id="XP_014256690.1"/>
    </source>
</evidence>
<dbReference type="AlphaFoldDB" id="A0A8I6S204"/>
<name>A0A8I6S204_CIMLE</name>
<sequence length="179" mass="19500">MTRSSYLLLYACGCFLSLSTKNVLACGGYELITHKLQNCGGSASDIRLENFNVSLNSDCFVDATGCVENKKAFKTTKVHYKISKGKLYNKEGHDDICQQLPKASNDIKLILSFFGISQSCPVKARKICGGNETKLNLKKYESSMGLLAGGVLKAYAMITTEVGLSCLEFEGEVIKKKVG</sequence>
<reference evidence="2" key="1">
    <citation type="submission" date="2022-01" db="UniProtKB">
        <authorList>
            <consortium name="EnsemblMetazoa"/>
        </authorList>
    </citation>
    <scope>IDENTIFICATION</scope>
</reference>
<protein>
    <submittedName>
        <fullName evidence="2">Uncharacterized protein</fullName>
    </submittedName>
</protein>
<organism evidence="2 3">
    <name type="scientific">Cimex lectularius</name>
    <name type="common">Bed bug</name>
    <name type="synonym">Acanthia lectularia</name>
    <dbReference type="NCBI Taxonomy" id="79782"/>
    <lineage>
        <taxon>Eukaryota</taxon>
        <taxon>Metazoa</taxon>
        <taxon>Ecdysozoa</taxon>
        <taxon>Arthropoda</taxon>
        <taxon>Hexapoda</taxon>
        <taxon>Insecta</taxon>
        <taxon>Pterygota</taxon>
        <taxon>Neoptera</taxon>
        <taxon>Paraneoptera</taxon>
        <taxon>Hemiptera</taxon>
        <taxon>Heteroptera</taxon>
        <taxon>Panheteroptera</taxon>
        <taxon>Cimicomorpha</taxon>
        <taxon>Cimicidae</taxon>
        <taxon>Cimex</taxon>
    </lineage>
</organism>
<dbReference type="OMA" id="KICANDH"/>
<proteinExistence type="predicted"/>
<evidence type="ECO:0000256" key="1">
    <source>
        <dbReference type="SAM" id="SignalP"/>
    </source>
</evidence>
<evidence type="ECO:0000313" key="3">
    <source>
        <dbReference type="Proteomes" id="UP000494040"/>
    </source>
</evidence>
<gene>
    <name evidence="2" type="primary">106670682</name>
</gene>